<feature type="compositionally biased region" description="Basic and acidic residues" evidence="1">
    <location>
        <begin position="252"/>
        <end position="275"/>
    </location>
</feature>
<feature type="region of interest" description="Disordered" evidence="1">
    <location>
        <begin position="252"/>
        <end position="314"/>
    </location>
</feature>
<dbReference type="AlphaFoldDB" id="A0A2T2NTC9"/>
<dbReference type="Pfam" id="PF25534">
    <property type="entry name" value="DUF7918"/>
    <property type="match status" value="1"/>
</dbReference>
<evidence type="ECO:0000259" key="2">
    <source>
        <dbReference type="Pfam" id="PF25534"/>
    </source>
</evidence>
<accession>A0A2T2NTC9</accession>
<name>A0A2T2NTC9_CORCC</name>
<keyword evidence="4" id="KW-1185">Reference proteome</keyword>
<dbReference type="PANTHER" id="PTHR36223">
    <property type="entry name" value="BETA-LACTAMASE-TYPE TRANSPEPTIDASE FOLD DOMAIN CONTAINING PROTEIN"/>
    <property type="match status" value="1"/>
</dbReference>
<gene>
    <name evidence="3" type="ORF">BS50DRAFT_632589</name>
</gene>
<dbReference type="InterPro" id="IPR057678">
    <property type="entry name" value="DUF7918"/>
</dbReference>
<evidence type="ECO:0000313" key="3">
    <source>
        <dbReference type="EMBL" id="PSN68691.1"/>
    </source>
</evidence>
<protein>
    <recommendedName>
        <fullName evidence="2">DUF7918 domain-containing protein</fullName>
    </recommendedName>
</protein>
<reference evidence="3 4" key="1">
    <citation type="journal article" date="2018" name="Front. Microbiol.">
        <title>Genome-Wide Analysis of Corynespora cassiicola Leaf Fall Disease Putative Effectors.</title>
        <authorList>
            <person name="Lopez D."/>
            <person name="Ribeiro S."/>
            <person name="Label P."/>
            <person name="Fumanal B."/>
            <person name="Venisse J.S."/>
            <person name="Kohler A."/>
            <person name="de Oliveira R.R."/>
            <person name="Labutti K."/>
            <person name="Lipzen A."/>
            <person name="Lail K."/>
            <person name="Bauer D."/>
            <person name="Ohm R.A."/>
            <person name="Barry K.W."/>
            <person name="Spatafora J."/>
            <person name="Grigoriev I.V."/>
            <person name="Martin F.M."/>
            <person name="Pujade-Renaud V."/>
        </authorList>
    </citation>
    <scope>NUCLEOTIDE SEQUENCE [LARGE SCALE GENOMIC DNA]</scope>
    <source>
        <strain evidence="3 4">Philippines</strain>
    </source>
</reference>
<organism evidence="3 4">
    <name type="scientific">Corynespora cassiicola Philippines</name>
    <dbReference type="NCBI Taxonomy" id="1448308"/>
    <lineage>
        <taxon>Eukaryota</taxon>
        <taxon>Fungi</taxon>
        <taxon>Dikarya</taxon>
        <taxon>Ascomycota</taxon>
        <taxon>Pezizomycotina</taxon>
        <taxon>Dothideomycetes</taxon>
        <taxon>Pleosporomycetidae</taxon>
        <taxon>Pleosporales</taxon>
        <taxon>Corynesporascaceae</taxon>
        <taxon>Corynespora</taxon>
    </lineage>
</organism>
<proteinExistence type="predicted"/>
<dbReference type="STRING" id="1448308.A0A2T2NTC9"/>
<evidence type="ECO:0000313" key="4">
    <source>
        <dbReference type="Proteomes" id="UP000240883"/>
    </source>
</evidence>
<dbReference type="Proteomes" id="UP000240883">
    <property type="component" value="Unassembled WGS sequence"/>
</dbReference>
<sequence>MVPLIPLDTIQVDIYVNNQALQQYNDDKQEEAPDSVTKYVEATSGANFEVRCTFADRFHNRHDLSVKLYVDGKFIDGHTFFRRDIELGKVCTFDGMRESIGKKFFLRKMRFSELHIDDGSAQTIDDRLKRRLENIGAITIKFFWVVISSVFSSKTSRAVTEPIGSMPEKALKGKTLSHQASLAERETGKSFSMVHTSRLYDNKPAATYNLKYRSKDALKSLMIIPRTPSPVPFEQRDLDGLSFDEMREIIRRQRERNDAGKSIKNERGIKRERLTDGSNNAGEMMDNGEVSFISEKKRRVTSTPQDGAEIVDLT</sequence>
<dbReference type="PANTHER" id="PTHR36223:SF1">
    <property type="entry name" value="TRANSCRIPTION ELONGATION FACTOR EAF N-TERMINAL DOMAIN-CONTAINING PROTEIN"/>
    <property type="match status" value="1"/>
</dbReference>
<evidence type="ECO:0000256" key="1">
    <source>
        <dbReference type="SAM" id="MobiDB-lite"/>
    </source>
</evidence>
<dbReference type="OrthoDB" id="3364132at2759"/>
<dbReference type="EMBL" id="KZ678133">
    <property type="protein sequence ID" value="PSN68691.1"/>
    <property type="molecule type" value="Genomic_DNA"/>
</dbReference>
<feature type="domain" description="DUF7918" evidence="2">
    <location>
        <begin position="10"/>
        <end position="227"/>
    </location>
</feature>